<dbReference type="AlphaFoldDB" id="A0A7H8N3U2"/>
<dbReference type="Proteomes" id="UP000509303">
    <property type="component" value="Chromosome"/>
</dbReference>
<keyword evidence="2" id="KW-1185">Reference proteome</keyword>
<proteinExistence type="predicted"/>
<organism evidence="1 2">
    <name type="scientific">Streptomyces buecherae</name>
    <dbReference type="NCBI Taxonomy" id="2763006"/>
    <lineage>
        <taxon>Bacteria</taxon>
        <taxon>Bacillati</taxon>
        <taxon>Actinomycetota</taxon>
        <taxon>Actinomycetes</taxon>
        <taxon>Kitasatosporales</taxon>
        <taxon>Streptomycetaceae</taxon>
        <taxon>Streptomyces</taxon>
    </lineage>
</organism>
<reference evidence="1 2" key="1">
    <citation type="submission" date="2020-06" db="EMBL/GenBank/DDBJ databases">
        <title>Genome mining for natural products.</title>
        <authorList>
            <person name="Zhang B."/>
            <person name="Shi J."/>
            <person name="Ge H."/>
        </authorList>
    </citation>
    <scope>NUCLEOTIDE SEQUENCE [LARGE SCALE GENOMIC DNA]</scope>
    <source>
        <strain evidence="1 2">NA00687</strain>
    </source>
</reference>
<evidence type="ECO:0000313" key="1">
    <source>
        <dbReference type="EMBL" id="QKW48983.1"/>
    </source>
</evidence>
<name>A0A7H8N3U2_9ACTN</name>
<sequence length="76" mass="8070">MDASAETGRELARLEGGPAHGMRVWVAAGSPVLQVAYPCEVEDAPARVRADALYIYRIAPRAQGAPLRYGFDGASP</sequence>
<protein>
    <submittedName>
        <fullName evidence="1">Uncharacterized protein</fullName>
    </submittedName>
</protein>
<accession>A0A7H8N3U2</accession>
<gene>
    <name evidence="1" type="ORF">HUT08_04890</name>
</gene>
<dbReference type="RefSeq" id="WP_176160715.1">
    <property type="nucleotide sequence ID" value="NZ_CP054929.1"/>
</dbReference>
<dbReference type="EMBL" id="CP054929">
    <property type="protein sequence ID" value="QKW48983.1"/>
    <property type="molecule type" value="Genomic_DNA"/>
</dbReference>
<evidence type="ECO:0000313" key="2">
    <source>
        <dbReference type="Proteomes" id="UP000509303"/>
    </source>
</evidence>